<dbReference type="EMBL" id="CAUEEQ010077882">
    <property type="protein sequence ID" value="CAJ0966900.1"/>
    <property type="molecule type" value="Genomic_DNA"/>
</dbReference>
<dbReference type="InterPro" id="IPR057667">
    <property type="entry name" value="HTH_SB"/>
</dbReference>
<name>A0ABN9MJD9_9NEOB</name>
<accession>A0ABN9MJD9</accession>
<feature type="domain" description="Peptidase M12B" evidence="2">
    <location>
        <begin position="89"/>
        <end position="266"/>
    </location>
</feature>
<dbReference type="Gene3D" id="1.10.10.10">
    <property type="entry name" value="Winged helix-like DNA-binding domain superfamily/Winged helix DNA-binding domain"/>
    <property type="match status" value="1"/>
</dbReference>
<feature type="binding site" evidence="1">
    <location>
        <position position="218"/>
    </location>
    <ligand>
        <name>Zn(2+)</name>
        <dbReference type="ChEBI" id="CHEBI:29105"/>
        <note>catalytic</note>
    </ligand>
</feature>
<reference evidence="3" key="1">
    <citation type="submission" date="2023-07" db="EMBL/GenBank/DDBJ databases">
        <authorList>
            <person name="Stuckert A."/>
        </authorList>
    </citation>
    <scope>NUCLEOTIDE SEQUENCE</scope>
</reference>
<dbReference type="Proteomes" id="UP001176940">
    <property type="component" value="Unassembled WGS sequence"/>
</dbReference>
<keyword evidence="1" id="KW-0862">Zinc</keyword>
<feature type="binding site" evidence="1">
    <location>
        <position position="212"/>
    </location>
    <ligand>
        <name>Zn(2+)</name>
        <dbReference type="ChEBI" id="CHEBI:29105"/>
        <note>catalytic</note>
    </ligand>
</feature>
<keyword evidence="4" id="KW-1185">Reference proteome</keyword>
<dbReference type="Pfam" id="PF25787">
    <property type="entry name" value="HTH_SB"/>
    <property type="match status" value="1"/>
</dbReference>
<sequence length="266" mass="29701">MRIMRSKELAKELRDRIVARLRSVQGDNRTSAGLKVPKSTVASKILKWKKFGTTRSLPRPGRPAKLSNCRKHGMDSIIHLNGIHLELHLLTLMSVAARIYKHPSLKNSVSLVVVKVLIVEDEDSGPEVSDNGGLILRNFCNWQQSYNVASDRHPEHYDTAILLTRKDFCGHNSCDTLGVADIGTVCEPSKSCSVIEDDGLQAAYTLAHELAHVLSIPHDNSNNCWKVFGDLDQHHLMAPLLLRLNKSMPWSPCSAMHLTDFFDSGY</sequence>
<dbReference type="InterPro" id="IPR001590">
    <property type="entry name" value="Peptidase_M12B"/>
</dbReference>
<dbReference type="PANTHER" id="PTHR13723:SF41">
    <property type="entry name" value="A DISINTEGRIN AND METALLOPROTEINASE WITH THROMBOSPONDIN MOTIFS 8"/>
    <property type="match status" value="1"/>
</dbReference>
<dbReference type="Pfam" id="PF01421">
    <property type="entry name" value="Reprolysin"/>
    <property type="match status" value="1"/>
</dbReference>
<comment type="caution">
    <text evidence="1">Lacks conserved residue(s) required for the propagation of feature annotation.</text>
</comment>
<dbReference type="SUPFAM" id="SSF55486">
    <property type="entry name" value="Metalloproteases ('zincins'), catalytic domain"/>
    <property type="match status" value="1"/>
</dbReference>
<organism evidence="3 4">
    <name type="scientific">Ranitomeya imitator</name>
    <name type="common">mimic poison frog</name>
    <dbReference type="NCBI Taxonomy" id="111125"/>
    <lineage>
        <taxon>Eukaryota</taxon>
        <taxon>Metazoa</taxon>
        <taxon>Chordata</taxon>
        <taxon>Craniata</taxon>
        <taxon>Vertebrata</taxon>
        <taxon>Euteleostomi</taxon>
        <taxon>Amphibia</taxon>
        <taxon>Batrachia</taxon>
        <taxon>Anura</taxon>
        <taxon>Neobatrachia</taxon>
        <taxon>Hyloidea</taxon>
        <taxon>Dendrobatidae</taxon>
        <taxon>Dendrobatinae</taxon>
        <taxon>Ranitomeya</taxon>
    </lineage>
</organism>
<evidence type="ECO:0000259" key="2">
    <source>
        <dbReference type="PROSITE" id="PS50215"/>
    </source>
</evidence>
<proteinExistence type="predicted"/>
<dbReference type="InterPro" id="IPR050439">
    <property type="entry name" value="ADAMTS_ADAMTS-like"/>
</dbReference>
<feature type="binding site" evidence="1">
    <location>
        <position position="208"/>
    </location>
    <ligand>
        <name>Zn(2+)</name>
        <dbReference type="ChEBI" id="CHEBI:29105"/>
        <note>catalytic</note>
    </ligand>
</feature>
<evidence type="ECO:0000313" key="3">
    <source>
        <dbReference type="EMBL" id="CAJ0966900.1"/>
    </source>
</evidence>
<feature type="non-terminal residue" evidence="3">
    <location>
        <position position="266"/>
    </location>
</feature>
<dbReference type="Gene3D" id="3.40.390.10">
    <property type="entry name" value="Collagenase (Catalytic Domain)"/>
    <property type="match status" value="1"/>
</dbReference>
<evidence type="ECO:0000256" key="1">
    <source>
        <dbReference type="PROSITE-ProRule" id="PRU00276"/>
    </source>
</evidence>
<gene>
    <name evidence="3" type="ORF">RIMI_LOCUS21799489</name>
</gene>
<dbReference type="PANTHER" id="PTHR13723">
    <property type="entry name" value="ADAMTS A DISINTEGRIN AND METALLOPROTEASE WITH THROMBOSPONDIN MOTIFS PROTEASE"/>
    <property type="match status" value="1"/>
</dbReference>
<keyword evidence="1" id="KW-0479">Metal-binding</keyword>
<feature type="active site" evidence="1">
    <location>
        <position position="209"/>
    </location>
</feature>
<dbReference type="PROSITE" id="PS50215">
    <property type="entry name" value="ADAM_MEPRO"/>
    <property type="match status" value="1"/>
</dbReference>
<comment type="caution">
    <text evidence="3">The sequence shown here is derived from an EMBL/GenBank/DDBJ whole genome shotgun (WGS) entry which is preliminary data.</text>
</comment>
<evidence type="ECO:0000313" key="4">
    <source>
        <dbReference type="Proteomes" id="UP001176940"/>
    </source>
</evidence>
<dbReference type="InterPro" id="IPR036388">
    <property type="entry name" value="WH-like_DNA-bd_sf"/>
</dbReference>
<protein>
    <recommendedName>
        <fullName evidence="2">Peptidase M12B domain-containing protein</fullName>
    </recommendedName>
</protein>
<dbReference type="InterPro" id="IPR024079">
    <property type="entry name" value="MetalloPept_cat_dom_sf"/>
</dbReference>